<reference evidence="6" key="1">
    <citation type="journal article" date="2012" name="Appl. Microbiol. Biotechnol.">
        <title>The complete genome sequence of Pantoea ananatis AJ13355, an organism with great biotechnological potential.</title>
        <authorList>
            <person name="Hara Y."/>
            <person name="Kadotani N."/>
            <person name="Izui H."/>
            <person name="Katashkina J.I."/>
            <person name="Kuvaeva T.M."/>
            <person name="Andreeva I.G."/>
            <person name="Golubeva L.I."/>
            <person name="Malko D.B."/>
            <person name="Makeev V.J."/>
            <person name="Mashko S.V."/>
            <person name="Kozlov Y.I."/>
        </authorList>
    </citation>
    <scope>NUCLEOTIDE SEQUENCE [LARGE SCALE GENOMIC DNA]</scope>
    <source>
        <strain evidence="6">AJ13355</strain>
    </source>
</reference>
<sequence>MSFKEFSMELKDPMFELLSSLEQIVLTRDNSPVALQTQRQPAVPEPQRLREMAGMQVDEFARIMGVSVSSVKSWEAQRTRPSATAQKLMKLLHANPYLGRQLLD</sequence>
<dbReference type="HOGENOM" id="CLU_144725_2_0_6"/>
<dbReference type="PROSITE" id="PS50943">
    <property type="entry name" value="HTH_CROC1"/>
    <property type="match status" value="1"/>
</dbReference>
<dbReference type="eggNOG" id="COG2944">
    <property type="taxonomic scope" value="Bacteria"/>
</dbReference>
<evidence type="ECO:0000259" key="4">
    <source>
        <dbReference type="PROSITE" id="PS50943"/>
    </source>
</evidence>
<dbReference type="PANTHER" id="PTHR36511">
    <property type="entry name" value="MERR FAMILY BACTERIAL REGULATORY PROTEIN"/>
    <property type="match status" value="1"/>
</dbReference>
<keyword evidence="1" id="KW-0805">Transcription regulation</keyword>
<dbReference type="SUPFAM" id="SSF47413">
    <property type="entry name" value="lambda repressor-like DNA-binding domains"/>
    <property type="match status" value="1"/>
</dbReference>
<dbReference type="CDD" id="cd00093">
    <property type="entry name" value="HTH_XRE"/>
    <property type="match status" value="1"/>
</dbReference>
<gene>
    <name evidence="5" type="primary">yiaG</name>
    <name evidence="5" type="ordered locus">PAJ_3276</name>
</gene>
<dbReference type="Gene3D" id="1.10.260.40">
    <property type="entry name" value="lambda repressor-like DNA-binding domains"/>
    <property type="match status" value="1"/>
</dbReference>
<organism evidence="5 6">
    <name type="scientific">Pantoea ananatis (strain AJ13355)</name>
    <dbReference type="NCBI Taxonomy" id="932677"/>
    <lineage>
        <taxon>Bacteria</taxon>
        <taxon>Pseudomonadati</taxon>
        <taxon>Pseudomonadota</taxon>
        <taxon>Gammaproteobacteria</taxon>
        <taxon>Enterobacterales</taxon>
        <taxon>Erwiniaceae</taxon>
        <taxon>Pantoea</taxon>
    </lineage>
</organism>
<protein>
    <submittedName>
        <fullName evidence="5">HTH-type transcriptional regulator YiaG</fullName>
    </submittedName>
</protein>
<evidence type="ECO:0000313" key="6">
    <source>
        <dbReference type="Proteomes" id="UP000006690"/>
    </source>
</evidence>
<evidence type="ECO:0000256" key="3">
    <source>
        <dbReference type="ARBA" id="ARBA00023163"/>
    </source>
</evidence>
<proteinExistence type="predicted"/>
<dbReference type="NCBIfam" id="NF007481">
    <property type="entry name" value="PRK10072.1"/>
    <property type="match status" value="1"/>
</dbReference>
<evidence type="ECO:0000256" key="2">
    <source>
        <dbReference type="ARBA" id="ARBA00023125"/>
    </source>
</evidence>
<dbReference type="InterPro" id="IPR052359">
    <property type="entry name" value="HTH-type_reg/antitoxin"/>
</dbReference>
<dbReference type="EMBL" id="AP012032">
    <property type="protein sequence ID" value="BAK13356.1"/>
    <property type="molecule type" value="Genomic_DNA"/>
</dbReference>
<accession>A0A0H3L1Z5</accession>
<dbReference type="GO" id="GO:0003677">
    <property type="term" value="F:DNA binding"/>
    <property type="evidence" value="ECO:0007669"/>
    <property type="project" value="UniProtKB-KW"/>
</dbReference>
<dbReference type="Proteomes" id="UP000006690">
    <property type="component" value="Chromosome"/>
</dbReference>
<name>A0A0H3L1Z5_PANAA</name>
<dbReference type="KEGG" id="paj:PAJ_3276"/>
<keyword evidence="2" id="KW-0238">DNA-binding</keyword>
<evidence type="ECO:0000313" key="5">
    <source>
        <dbReference type="EMBL" id="BAK13356.1"/>
    </source>
</evidence>
<keyword evidence="3" id="KW-0804">Transcription</keyword>
<dbReference type="PATRIC" id="fig|932677.3.peg.3782"/>
<dbReference type="AlphaFoldDB" id="A0A0H3L1Z5"/>
<dbReference type="InterPro" id="IPR010982">
    <property type="entry name" value="Lambda_DNA-bd_dom_sf"/>
</dbReference>
<feature type="domain" description="HTH cro/C1-type" evidence="4">
    <location>
        <begin position="47"/>
        <end position="98"/>
    </location>
</feature>
<dbReference type="InterPro" id="IPR001387">
    <property type="entry name" value="Cro/C1-type_HTH"/>
</dbReference>
<dbReference type="PANTHER" id="PTHR36511:SF6">
    <property type="entry name" value="TRANSCRIPTIONAL REGULATOR"/>
    <property type="match status" value="1"/>
</dbReference>
<evidence type="ECO:0000256" key="1">
    <source>
        <dbReference type="ARBA" id="ARBA00023015"/>
    </source>
</evidence>
<dbReference type="Pfam" id="PF01381">
    <property type="entry name" value="HTH_3"/>
    <property type="match status" value="1"/>
</dbReference>